<evidence type="ECO:0000256" key="2">
    <source>
        <dbReference type="SAM" id="SignalP"/>
    </source>
</evidence>
<dbReference type="InterPro" id="IPR001119">
    <property type="entry name" value="SLH_dom"/>
</dbReference>
<dbReference type="Pfam" id="PF13205">
    <property type="entry name" value="Big_5"/>
    <property type="match status" value="1"/>
</dbReference>
<dbReference type="Proteomes" id="UP000282930">
    <property type="component" value="Chromosome"/>
</dbReference>
<dbReference type="InterPro" id="IPR032812">
    <property type="entry name" value="SbsA_Ig"/>
</dbReference>
<evidence type="ECO:0000259" key="3">
    <source>
        <dbReference type="PROSITE" id="PS51272"/>
    </source>
</evidence>
<dbReference type="InterPro" id="IPR014755">
    <property type="entry name" value="Cu-Rt/internalin_Ig-like"/>
</dbReference>
<dbReference type="KEGG" id="ccha:ELD05_13035"/>
<keyword evidence="5" id="KW-1185">Reference proteome</keyword>
<dbReference type="PROSITE" id="PS51272">
    <property type="entry name" value="SLH"/>
    <property type="match status" value="2"/>
</dbReference>
<feature type="domain" description="SLH" evidence="3">
    <location>
        <begin position="25"/>
        <end position="88"/>
    </location>
</feature>
<accession>A0A3T0D8I3</accession>
<dbReference type="AlphaFoldDB" id="A0A3T0D8I3"/>
<evidence type="ECO:0000313" key="4">
    <source>
        <dbReference type="EMBL" id="AZT91450.1"/>
    </source>
</evidence>
<dbReference type="Pfam" id="PF00395">
    <property type="entry name" value="SLH"/>
    <property type="match status" value="1"/>
</dbReference>
<feature type="signal peptide" evidence="2">
    <location>
        <begin position="1"/>
        <end position="26"/>
    </location>
</feature>
<sequence length="1104" mass="117092">MKKFKRLIAIVTVLLFALSIIAPAFAQDEATQETGSVYDQAAKILQDKGILKGNEQGDLMLDKELTRAEILAMIIRATGQEDVVKDYVYAEQSFSDVPQDHWAFAYVEAGKDLGIVNGYPDGTFKPDRKVKFEELCKMLVAAKGESPAAGTWPLNYVRKALDLGFFNGIEDEVGIGTIVKRGQAAVAFANAFFPPEKTVVVKDVKPLANDTIQVSVDVYLNNEPATLEDGDVIPLDFEIKDASDETKTVAVTLIDTEKSDFASGKIVLKTAAQTANATYKLYFKGKDTGLKFVAVPVPLTVTKVEALNYKEIKVTFNRAVDNDTYATTTGNYTVKVGTATVSVSNAALASDKKSVTLLLADKFSKDDTVTVTVSKNVGMSADYTATISNFMDTTAPQVESVVASGLMKIVVTFSEPVQGADNPINYLIDNTYAAASVSADATKRIYTITFYNPLAAGNHTVQFNNITDYAGYGLVTPVKTFAMSKDDTPVSGPSVVSATQTKVVLKFNKDIARVTNVSVSPAGSLDTTKGNGTGIEYNGSEVTMYFNPDNALPASGASIKFDVTDSSGNTTTGLSVTVTPTVDVTRPAVVSVSVDSENQLTVVFNKDVRINIGEKYELKASDGTIYTPTSIAYGDANSKVKLTFSGLSAGSTYTLNISGVKDATPLRNEIIPASLSVTISDKSAPNVAGIYKELTTDGKIAKIYIVYNEKVSATTAVNPANYTFLYSDNTSKAVSSISSAYMSLLGDGKTVVIDFKSSPQTDNITGLIVANVADLNGNTLSGKVVTTWSTKAASTVITGAKLTAQNTIEVYYSGNALLTVAPTDFIIFYKDAKGNDVAATYPASVSFDSSKITITLNSNLNTDATVTVNNERKLVGLKLNPSGVATVDIFGNKLGPAGFVLNNLTDACRPTVSISAGDKYGTIKLAFSENMNPFNPFTSVALYKGSDKIDYQTYTWADSKTLILGTANKDVNGVLAAGVYKVVVTPDVNVKDVNGNVLGYVSPADVYVANTSSGGSTQPPAQENPIVSADISAAQFIGTTYVVAGKVTVKAGNVVESVTVNNTAMKVTVSGTNEYKIEGVVEGQPTQAVVKINGVTYTVNITIK</sequence>
<reference evidence="4 5" key="1">
    <citation type="submission" date="2018-12" db="EMBL/GenBank/DDBJ databases">
        <title>Genome sequence from the cellulolytic species, Caldicellulosiruptor changbaiensis.</title>
        <authorList>
            <person name="Blumer-Schuette S.E."/>
            <person name="Mendoza C."/>
        </authorList>
    </citation>
    <scope>NUCLEOTIDE SEQUENCE [LARGE SCALE GENOMIC DNA]</scope>
    <source>
        <strain evidence="4 5">CBS-Z</strain>
    </source>
</reference>
<evidence type="ECO:0000256" key="1">
    <source>
        <dbReference type="ARBA" id="ARBA00022729"/>
    </source>
</evidence>
<feature type="chain" id="PRO_5019042598" evidence="2">
    <location>
        <begin position="27"/>
        <end position="1104"/>
    </location>
</feature>
<gene>
    <name evidence="4" type="ORF">ELD05_13035</name>
</gene>
<keyword evidence="1 2" id="KW-0732">Signal</keyword>
<dbReference type="EMBL" id="CP034791">
    <property type="protein sequence ID" value="AZT91450.1"/>
    <property type="molecule type" value="Genomic_DNA"/>
</dbReference>
<organism evidence="4 5">
    <name type="scientific">Caldicellulosiruptor changbaiensis</name>
    <dbReference type="NCBI Taxonomy" id="1222016"/>
    <lineage>
        <taxon>Bacteria</taxon>
        <taxon>Bacillati</taxon>
        <taxon>Bacillota</taxon>
        <taxon>Bacillota incertae sedis</taxon>
        <taxon>Caldicellulosiruptorales</taxon>
        <taxon>Caldicellulosiruptoraceae</taxon>
        <taxon>Caldicellulosiruptor</taxon>
    </lineage>
</organism>
<feature type="domain" description="SLH" evidence="3">
    <location>
        <begin position="90"/>
        <end position="153"/>
    </location>
</feature>
<name>A0A3T0D8I3_9FIRM</name>
<proteinExistence type="predicted"/>
<protein>
    <submittedName>
        <fullName evidence="4">S-layer homology domain-containing protein</fullName>
    </submittedName>
</protein>
<dbReference type="Gene3D" id="2.60.40.1220">
    <property type="match status" value="4"/>
</dbReference>
<dbReference type="RefSeq" id="WP_127352767.1">
    <property type="nucleotide sequence ID" value="NZ_CP034791.1"/>
</dbReference>
<evidence type="ECO:0000313" key="5">
    <source>
        <dbReference type="Proteomes" id="UP000282930"/>
    </source>
</evidence>